<gene>
    <name evidence="3" type="ORF">CR205_12615</name>
</gene>
<feature type="domain" description="AB hydrolase-1" evidence="2">
    <location>
        <begin position="23"/>
        <end position="256"/>
    </location>
</feature>
<evidence type="ECO:0000313" key="3">
    <source>
        <dbReference type="EMBL" id="PYZ96549.1"/>
    </source>
</evidence>
<evidence type="ECO:0000313" key="4">
    <source>
        <dbReference type="Proteomes" id="UP000248066"/>
    </source>
</evidence>
<dbReference type="Pfam" id="PF00561">
    <property type="entry name" value="Abhydrolase_1"/>
    <property type="match status" value="1"/>
</dbReference>
<dbReference type="InterPro" id="IPR000639">
    <property type="entry name" value="Epox_hydrolase-like"/>
</dbReference>
<sequence>MAHLIEAEKDVKLYVEDIGEGRPVIFIHGWPVNHKMFEYQSTELVENGYRFIGIDLRGYGKSDKPASGYDYDRMADDVKAVIDELNLEDAVLAGFSMGGPISIRYMTRHKGKGISKLLLIAPAAPAFTQREDYSVGMKPEEVDDLIGGLRDDRPAALRNFGEMFFDSEVNVSDAYAQYFHSIAMEGAPHATIQSLRSLRDEDLRNELSEINVPTSSFHGMHDQLCPFQFSEELKKGIDNLTIVSFEKSGHALFFEEKEKFNRELLSFLEA</sequence>
<dbReference type="InterPro" id="IPR050266">
    <property type="entry name" value="AB_hydrolase_sf"/>
</dbReference>
<dbReference type="PANTHER" id="PTHR43798">
    <property type="entry name" value="MONOACYLGLYCEROL LIPASE"/>
    <property type="match status" value="1"/>
</dbReference>
<evidence type="ECO:0000259" key="2">
    <source>
        <dbReference type="Pfam" id="PF00561"/>
    </source>
</evidence>
<dbReference type="AlphaFoldDB" id="A0A2W0HIB7"/>
<dbReference type="Gene3D" id="3.40.50.1820">
    <property type="entry name" value="alpha/beta hydrolase"/>
    <property type="match status" value="1"/>
</dbReference>
<dbReference type="PANTHER" id="PTHR43798:SF31">
    <property type="entry name" value="AB HYDROLASE SUPERFAMILY PROTEIN YCLE"/>
    <property type="match status" value="1"/>
</dbReference>
<keyword evidence="1 3" id="KW-0378">Hydrolase</keyword>
<proteinExistence type="predicted"/>
<organism evidence="3 4">
    <name type="scientific">Alteribacter lacisalsi</name>
    <dbReference type="NCBI Taxonomy" id="2045244"/>
    <lineage>
        <taxon>Bacteria</taxon>
        <taxon>Bacillati</taxon>
        <taxon>Bacillota</taxon>
        <taxon>Bacilli</taxon>
        <taxon>Bacillales</taxon>
        <taxon>Bacillaceae</taxon>
        <taxon>Alteribacter</taxon>
    </lineage>
</organism>
<dbReference type="PRINTS" id="PR00111">
    <property type="entry name" value="ABHYDROLASE"/>
</dbReference>
<dbReference type="RefSeq" id="WP_110520346.1">
    <property type="nucleotide sequence ID" value="NZ_PDOF01000002.1"/>
</dbReference>
<dbReference type="OrthoDB" id="9773293at2"/>
<protein>
    <submittedName>
        <fullName evidence="3">Alpha/beta hydrolase</fullName>
    </submittedName>
</protein>
<dbReference type="SUPFAM" id="SSF53474">
    <property type="entry name" value="alpha/beta-Hydrolases"/>
    <property type="match status" value="1"/>
</dbReference>
<dbReference type="InterPro" id="IPR000073">
    <property type="entry name" value="AB_hydrolase_1"/>
</dbReference>
<comment type="caution">
    <text evidence="3">The sequence shown here is derived from an EMBL/GenBank/DDBJ whole genome shotgun (WGS) entry which is preliminary data.</text>
</comment>
<dbReference type="InterPro" id="IPR029058">
    <property type="entry name" value="AB_hydrolase_fold"/>
</dbReference>
<evidence type="ECO:0000256" key="1">
    <source>
        <dbReference type="ARBA" id="ARBA00022801"/>
    </source>
</evidence>
<accession>A0A2W0HIB7</accession>
<dbReference type="PRINTS" id="PR00412">
    <property type="entry name" value="EPOXHYDRLASE"/>
</dbReference>
<dbReference type="Proteomes" id="UP000248066">
    <property type="component" value="Unassembled WGS sequence"/>
</dbReference>
<name>A0A2W0HIB7_9BACI</name>
<dbReference type="EMBL" id="PDOF01000002">
    <property type="protein sequence ID" value="PYZ96549.1"/>
    <property type="molecule type" value="Genomic_DNA"/>
</dbReference>
<keyword evidence="4" id="KW-1185">Reference proteome</keyword>
<dbReference type="GO" id="GO:0016787">
    <property type="term" value="F:hydrolase activity"/>
    <property type="evidence" value="ECO:0007669"/>
    <property type="project" value="UniProtKB-KW"/>
</dbReference>
<reference evidence="3 4" key="1">
    <citation type="submission" date="2017-10" db="EMBL/GenBank/DDBJ databases">
        <title>Bacillus sp. nov., a halophilic bacterium isolated from a Yangshapao Lake.</title>
        <authorList>
            <person name="Wang H."/>
        </authorList>
    </citation>
    <scope>NUCLEOTIDE SEQUENCE [LARGE SCALE GENOMIC DNA]</scope>
    <source>
        <strain evidence="3 4">YSP-3</strain>
    </source>
</reference>
<dbReference type="GO" id="GO:0016020">
    <property type="term" value="C:membrane"/>
    <property type="evidence" value="ECO:0007669"/>
    <property type="project" value="TreeGrafter"/>
</dbReference>